<accession>A0A5J5EX58</accession>
<name>A0A5J5EX58_9PEZI</name>
<dbReference type="Proteomes" id="UP000326924">
    <property type="component" value="Unassembled WGS sequence"/>
</dbReference>
<dbReference type="Pfam" id="PF23296">
    <property type="entry name" value="DUF7079"/>
    <property type="match status" value="1"/>
</dbReference>
<dbReference type="InParanoid" id="A0A5J5EX58"/>
<evidence type="ECO:0000313" key="3">
    <source>
        <dbReference type="Proteomes" id="UP000326924"/>
    </source>
</evidence>
<dbReference type="EMBL" id="VXIS01000093">
    <property type="protein sequence ID" value="KAA8906003.1"/>
    <property type="molecule type" value="Genomic_DNA"/>
</dbReference>
<gene>
    <name evidence="2" type="ORF">FN846DRAFT_949585</name>
</gene>
<feature type="domain" description="DUF7079" evidence="1">
    <location>
        <begin position="5"/>
        <end position="116"/>
    </location>
</feature>
<proteinExistence type="predicted"/>
<comment type="caution">
    <text evidence="2">The sequence shown here is derived from an EMBL/GenBank/DDBJ whole genome shotgun (WGS) entry which is preliminary data.</text>
</comment>
<dbReference type="AlphaFoldDB" id="A0A5J5EX58"/>
<organism evidence="2 3">
    <name type="scientific">Sphaerosporella brunnea</name>
    <dbReference type="NCBI Taxonomy" id="1250544"/>
    <lineage>
        <taxon>Eukaryota</taxon>
        <taxon>Fungi</taxon>
        <taxon>Dikarya</taxon>
        <taxon>Ascomycota</taxon>
        <taxon>Pezizomycotina</taxon>
        <taxon>Pezizomycetes</taxon>
        <taxon>Pezizales</taxon>
        <taxon>Pyronemataceae</taxon>
        <taxon>Sphaerosporella</taxon>
    </lineage>
</organism>
<dbReference type="OrthoDB" id="5419571at2759"/>
<dbReference type="InterPro" id="IPR055507">
    <property type="entry name" value="DUF7079"/>
</dbReference>
<evidence type="ECO:0000259" key="1">
    <source>
        <dbReference type="Pfam" id="PF23296"/>
    </source>
</evidence>
<keyword evidence="3" id="KW-1185">Reference proteome</keyword>
<protein>
    <recommendedName>
        <fullName evidence="1">DUF7079 domain-containing protein</fullName>
    </recommendedName>
</protein>
<reference evidence="2 3" key="1">
    <citation type="submission" date="2019-09" db="EMBL/GenBank/DDBJ databases">
        <title>Draft genome of the ectomycorrhizal ascomycete Sphaerosporella brunnea.</title>
        <authorList>
            <consortium name="DOE Joint Genome Institute"/>
            <person name="Benucci G.M."/>
            <person name="Marozzi G."/>
            <person name="Antonielli L."/>
            <person name="Sanchez S."/>
            <person name="Marco P."/>
            <person name="Wang X."/>
            <person name="Falini L.B."/>
            <person name="Barry K."/>
            <person name="Haridas S."/>
            <person name="Lipzen A."/>
            <person name="Labutti K."/>
            <person name="Grigoriev I.V."/>
            <person name="Murat C."/>
            <person name="Martin F."/>
            <person name="Albertini E."/>
            <person name="Donnini D."/>
            <person name="Bonito G."/>
        </authorList>
    </citation>
    <scope>NUCLEOTIDE SEQUENCE [LARGE SCALE GENOMIC DNA]</scope>
    <source>
        <strain evidence="2 3">Sb_GMNB300</strain>
    </source>
</reference>
<sequence>MTVSEQTACIMLSELFLDLELPDFHFRWIARELFPLKDLSPVKLKRLLRDEVFPVLWLNLTVIAGEWQEFDHKWLLSWIEFRRRWRVWAWITSPLHFLAWIDMSEYFNECFEKVMNHMEEMKMAAACEVDANGAGGKSNEMGDID</sequence>
<evidence type="ECO:0000313" key="2">
    <source>
        <dbReference type="EMBL" id="KAA8906003.1"/>
    </source>
</evidence>